<keyword evidence="2" id="KW-1185">Reference proteome</keyword>
<evidence type="ECO:0000313" key="2">
    <source>
        <dbReference type="Proteomes" id="UP000729402"/>
    </source>
</evidence>
<organism evidence="1 2">
    <name type="scientific">Zizania palustris</name>
    <name type="common">Northern wild rice</name>
    <dbReference type="NCBI Taxonomy" id="103762"/>
    <lineage>
        <taxon>Eukaryota</taxon>
        <taxon>Viridiplantae</taxon>
        <taxon>Streptophyta</taxon>
        <taxon>Embryophyta</taxon>
        <taxon>Tracheophyta</taxon>
        <taxon>Spermatophyta</taxon>
        <taxon>Magnoliopsida</taxon>
        <taxon>Liliopsida</taxon>
        <taxon>Poales</taxon>
        <taxon>Poaceae</taxon>
        <taxon>BOP clade</taxon>
        <taxon>Oryzoideae</taxon>
        <taxon>Oryzeae</taxon>
        <taxon>Zizaniinae</taxon>
        <taxon>Zizania</taxon>
    </lineage>
</organism>
<evidence type="ECO:0008006" key="3">
    <source>
        <dbReference type="Google" id="ProtNLM"/>
    </source>
</evidence>
<protein>
    <recommendedName>
        <fullName evidence="3">AP2/ERF domain-containing protein</fullName>
    </recommendedName>
</protein>
<sequence>MSPPTNGAVSLVPFPPTGPLSDALLFPFDSLSYDDFALPAAPPPLGAAVAVADQPLLLQPPSSCSARGVISSGGLDLAVRTYAADVTPTLWAHLPPPPSPALPLVQGTGHRTSCYRGVTRHRWTGRYEAHLWDNTRRREGQKRKGRQGN</sequence>
<dbReference type="Proteomes" id="UP000729402">
    <property type="component" value="Unassembled WGS sequence"/>
</dbReference>
<comment type="caution">
    <text evidence="1">The sequence shown here is derived from an EMBL/GenBank/DDBJ whole genome shotgun (WGS) entry which is preliminary data.</text>
</comment>
<proteinExistence type="predicted"/>
<dbReference type="PANTHER" id="PTHR32467">
    <property type="entry name" value="AP2-LIKE ETHYLENE-RESPONSIVE TRANSCRIPTION FACTOR"/>
    <property type="match status" value="1"/>
</dbReference>
<reference evidence="1" key="2">
    <citation type="submission" date="2021-02" db="EMBL/GenBank/DDBJ databases">
        <authorList>
            <person name="Kimball J.A."/>
            <person name="Haas M.W."/>
            <person name="Macchietto M."/>
            <person name="Kono T."/>
            <person name="Duquette J."/>
            <person name="Shao M."/>
        </authorList>
    </citation>
    <scope>NUCLEOTIDE SEQUENCE</scope>
    <source>
        <tissue evidence="1">Fresh leaf tissue</tissue>
    </source>
</reference>
<accession>A0A8J5WVH1</accession>
<dbReference type="EMBL" id="JAAALK010000079">
    <property type="protein sequence ID" value="KAG8096231.1"/>
    <property type="molecule type" value="Genomic_DNA"/>
</dbReference>
<dbReference type="PANTHER" id="PTHR32467:SF101">
    <property type="entry name" value="AP2-LIKE ETHYLENE-RESPONSIVE TRANSCRIPTION FACTOR AIL6"/>
    <property type="match status" value="1"/>
</dbReference>
<reference evidence="1" key="1">
    <citation type="journal article" date="2021" name="bioRxiv">
        <title>Whole Genome Assembly and Annotation of Northern Wild Rice, Zizania palustris L., Supports a Whole Genome Duplication in the Zizania Genus.</title>
        <authorList>
            <person name="Haas M."/>
            <person name="Kono T."/>
            <person name="Macchietto M."/>
            <person name="Millas R."/>
            <person name="McGilp L."/>
            <person name="Shao M."/>
            <person name="Duquette J."/>
            <person name="Hirsch C.N."/>
            <person name="Kimball J."/>
        </authorList>
    </citation>
    <scope>NUCLEOTIDE SEQUENCE</scope>
    <source>
        <tissue evidence="1">Fresh leaf tissue</tissue>
    </source>
</reference>
<name>A0A8J5WVH1_ZIZPA</name>
<gene>
    <name evidence="1" type="ORF">GUJ93_ZPchr0013g36320</name>
</gene>
<dbReference type="AlphaFoldDB" id="A0A8J5WVH1"/>
<evidence type="ECO:0000313" key="1">
    <source>
        <dbReference type="EMBL" id="KAG8096231.1"/>
    </source>
</evidence>